<feature type="domain" description="N-acetyltransferase" evidence="1">
    <location>
        <begin position="4"/>
        <end position="92"/>
    </location>
</feature>
<gene>
    <name evidence="2" type="ORF">S01H4_38422</name>
</gene>
<comment type="caution">
    <text evidence="2">The sequence shown here is derived from an EMBL/GenBank/DDBJ whole genome shotgun (WGS) entry which is preliminary data.</text>
</comment>
<dbReference type="Pfam" id="PF13302">
    <property type="entry name" value="Acetyltransf_3"/>
    <property type="match status" value="1"/>
</dbReference>
<name>X1CAR0_9ZZZZ</name>
<dbReference type="Gene3D" id="3.40.630.30">
    <property type="match status" value="1"/>
</dbReference>
<dbReference type="GO" id="GO:0016747">
    <property type="term" value="F:acyltransferase activity, transferring groups other than amino-acyl groups"/>
    <property type="evidence" value="ECO:0007669"/>
    <property type="project" value="InterPro"/>
</dbReference>
<dbReference type="PANTHER" id="PTHR43792">
    <property type="entry name" value="GNAT FAMILY, PUTATIVE (AFU_ORTHOLOGUE AFUA_3G00765)-RELATED-RELATED"/>
    <property type="match status" value="1"/>
</dbReference>
<protein>
    <recommendedName>
        <fullName evidence="1">N-acetyltransferase domain-containing protein</fullName>
    </recommendedName>
</protein>
<dbReference type="AlphaFoldDB" id="X1CAR0"/>
<dbReference type="InterPro" id="IPR016181">
    <property type="entry name" value="Acyl_CoA_acyltransferase"/>
</dbReference>
<dbReference type="EMBL" id="BART01020717">
    <property type="protein sequence ID" value="GAH05246.1"/>
    <property type="molecule type" value="Genomic_DNA"/>
</dbReference>
<dbReference type="SUPFAM" id="SSF55729">
    <property type="entry name" value="Acyl-CoA N-acyltransferases (Nat)"/>
    <property type="match status" value="1"/>
</dbReference>
<evidence type="ECO:0000313" key="2">
    <source>
        <dbReference type="EMBL" id="GAH05246.1"/>
    </source>
</evidence>
<evidence type="ECO:0000259" key="1">
    <source>
        <dbReference type="Pfam" id="PF13302"/>
    </source>
</evidence>
<feature type="non-terminal residue" evidence="2">
    <location>
        <position position="1"/>
    </location>
</feature>
<sequence length="115" mass="13165">FAEQYDLWPVEEKQSNEVIGHCGLLDKEVEEKDEIEIIYIFKTSAWGKGYATEIGQAIIGYAFEEIKLERLIALIEPENEGSERVALKIGMKFEKEVIRPGGAKRKVYVIESESR</sequence>
<accession>X1CAR0</accession>
<proteinExistence type="predicted"/>
<organism evidence="2">
    <name type="scientific">marine sediment metagenome</name>
    <dbReference type="NCBI Taxonomy" id="412755"/>
    <lineage>
        <taxon>unclassified sequences</taxon>
        <taxon>metagenomes</taxon>
        <taxon>ecological metagenomes</taxon>
    </lineage>
</organism>
<reference evidence="2" key="1">
    <citation type="journal article" date="2014" name="Front. Microbiol.">
        <title>High frequency of phylogenetically diverse reductive dehalogenase-homologous genes in deep subseafloor sedimentary metagenomes.</title>
        <authorList>
            <person name="Kawai M."/>
            <person name="Futagami T."/>
            <person name="Toyoda A."/>
            <person name="Takaki Y."/>
            <person name="Nishi S."/>
            <person name="Hori S."/>
            <person name="Arai W."/>
            <person name="Tsubouchi T."/>
            <person name="Morono Y."/>
            <person name="Uchiyama I."/>
            <person name="Ito T."/>
            <person name="Fujiyama A."/>
            <person name="Inagaki F."/>
            <person name="Takami H."/>
        </authorList>
    </citation>
    <scope>NUCLEOTIDE SEQUENCE</scope>
    <source>
        <strain evidence="2">Expedition CK06-06</strain>
    </source>
</reference>
<dbReference type="InterPro" id="IPR051531">
    <property type="entry name" value="N-acetyltransferase"/>
</dbReference>
<dbReference type="PANTHER" id="PTHR43792:SF1">
    <property type="entry name" value="N-ACETYLTRANSFERASE DOMAIN-CONTAINING PROTEIN"/>
    <property type="match status" value="1"/>
</dbReference>
<dbReference type="InterPro" id="IPR000182">
    <property type="entry name" value="GNAT_dom"/>
</dbReference>